<comment type="similarity">
    <text evidence="3">Belongs to the dsrC/tusE family.</text>
</comment>
<dbReference type="GO" id="GO:0002143">
    <property type="term" value="P:tRNA wobble position uridine thiolation"/>
    <property type="evidence" value="ECO:0007669"/>
    <property type="project" value="TreeGrafter"/>
</dbReference>
<dbReference type="InterPro" id="IPR042072">
    <property type="entry name" value="DsrC-like_C"/>
</dbReference>
<evidence type="ECO:0000256" key="4">
    <source>
        <dbReference type="PIRSR" id="PIRSR006223-50"/>
    </source>
</evidence>
<reference evidence="5" key="2">
    <citation type="submission" date="2020-09" db="EMBL/GenBank/DDBJ databases">
        <authorList>
            <person name="Sun Q."/>
            <person name="Zhou Y."/>
        </authorList>
    </citation>
    <scope>NUCLEOTIDE SEQUENCE</scope>
    <source>
        <strain evidence="5">CGMCC 1.15758</strain>
    </source>
</reference>
<keyword evidence="3" id="KW-0808">Transferase</keyword>
<dbReference type="Pfam" id="PF04358">
    <property type="entry name" value="DsrC"/>
    <property type="match status" value="1"/>
</dbReference>
<dbReference type="OrthoDB" id="9786347at2"/>
<dbReference type="InterPro" id="IPR025526">
    <property type="entry name" value="DsrC-like_dom_sf"/>
</dbReference>
<dbReference type="PANTHER" id="PTHR37010:SF1">
    <property type="entry name" value="SULFURTRANSFERASE TUSE"/>
    <property type="match status" value="1"/>
</dbReference>
<dbReference type="PANTHER" id="PTHR37010">
    <property type="entry name" value="SULFURTRANSFERASE TUSE"/>
    <property type="match status" value="1"/>
</dbReference>
<dbReference type="InterPro" id="IPR007453">
    <property type="entry name" value="DsrC/TusE"/>
</dbReference>
<dbReference type="Proteomes" id="UP000636949">
    <property type="component" value="Unassembled WGS sequence"/>
</dbReference>
<organism evidence="5 6">
    <name type="scientific">Cysteiniphilum litorale</name>
    <dbReference type="NCBI Taxonomy" id="2056700"/>
    <lineage>
        <taxon>Bacteria</taxon>
        <taxon>Pseudomonadati</taxon>
        <taxon>Pseudomonadota</taxon>
        <taxon>Gammaproteobacteria</taxon>
        <taxon>Thiotrichales</taxon>
        <taxon>Fastidiosibacteraceae</taxon>
        <taxon>Cysteiniphilum</taxon>
    </lineage>
</organism>
<dbReference type="SUPFAM" id="SSF69721">
    <property type="entry name" value="DsrC, the gamma subunit of dissimilatory sulfite reductase"/>
    <property type="match status" value="1"/>
</dbReference>
<accession>A0A8J3E840</accession>
<keyword evidence="2" id="KW-0963">Cytoplasm</keyword>
<dbReference type="InterPro" id="IPR043163">
    <property type="entry name" value="DsrC-like_N"/>
</dbReference>
<reference evidence="5" key="1">
    <citation type="journal article" date="2014" name="Int. J. Syst. Evol. Microbiol.">
        <title>Complete genome sequence of Corynebacterium casei LMG S-19264T (=DSM 44701T), isolated from a smear-ripened cheese.</title>
        <authorList>
            <consortium name="US DOE Joint Genome Institute (JGI-PGF)"/>
            <person name="Walter F."/>
            <person name="Albersmeier A."/>
            <person name="Kalinowski J."/>
            <person name="Ruckert C."/>
        </authorList>
    </citation>
    <scope>NUCLEOTIDE SEQUENCE</scope>
    <source>
        <strain evidence="5">CGMCC 1.15758</strain>
    </source>
</reference>
<evidence type="ECO:0000256" key="1">
    <source>
        <dbReference type="ARBA" id="ARBA00004496"/>
    </source>
</evidence>
<evidence type="ECO:0000256" key="2">
    <source>
        <dbReference type="ARBA" id="ARBA00022490"/>
    </source>
</evidence>
<dbReference type="EC" id="2.8.1.-" evidence="3"/>
<gene>
    <name evidence="5" type="primary">yccK</name>
    <name evidence="5" type="ORF">GCM10010995_01610</name>
</gene>
<dbReference type="PIRSF" id="PIRSF006223">
    <property type="entry name" value="DsrC_TusE"/>
    <property type="match status" value="1"/>
</dbReference>
<name>A0A8J3E840_9GAMM</name>
<dbReference type="AlphaFoldDB" id="A0A8J3E840"/>
<evidence type="ECO:0000313" key="5">
    <source>
        <dbReference type="EMBL" id="GGF88075.1"/>
    </source>
</evidence>
<comment type="function">
    <text evidence="3">Part of a sulfur-relay system.</text>
</comment>
<proteinExistence type="inferred from homology"/>
<evidence type="ECO:0000313" key="6">
    <source>
        <dbReference type="Proteomes" id="UP000636949"/>
    </source>
</evidence>
<evidence type="ECO:0000256" key="3">
    <source>
        <dbReference type="PIRNR" id="PIRNR006223"/>
    </source>
</evidence>
<dbReference type="GO" id="GO:0097163">
    <property type="term" value="F:sulfur carrier activity"/>
    <property type="evidence" value="ECO:0007669"/>
    <property type="project" value="TreeGrafter"/>
</dbReference>
<comment type="caution">
    <text evidence="5">The sequence shown here is derived from an EMBL/GenBank/DDBJ whole genome shotgun (WGS) entry which is preliminary data.</text>
</comment>
<dbReference type="NCBIfam" id="TIGR03342">
    <property type="entry name" value="dsrC_tusE_dsvC"/>
    <property type="match status" value="1"/>
</dbReference>
<dbReference type="GO" id="GO:0016740">
    <property type="term" value="F:transferase activity"/>
    <property type="evidence" value="ECO:0007669"/>
    <property type="project" value="UniProtKB-KW"/>
</dbReference>
<dbReference type="RefSeq" id="WP_117001232.1">
    <property type="nucleotide sequence ID" value="NZ_BMJS01000001.1"/>
</dbReference>
<feature type="active site" description="Cysteine persulfide intermediate" evidence="4">
    <location>
        <position position="105"/>
    </location>
</feature>
<comment type="subcellular location">
    <subcellularLocation>
        <location evidence="1">Cytoplasm</location>
    </subcellularLocation>
</comment>
<dbReference type="GO" id="GO:0005737">
    <property type="term" value="C:cytoplasm"/>
    <property type="evidence" value="ECO:0007669"/>
    <property type="project" value="UniProtKB-SubCell"/>
</dbReference>
<dbReference type="Gene3D" id="1.10.10.370">
    <property type="entry name" value="DsrC-like protein, C-terminal domain"/>
    <property type="match status" value="1"/>
</dbReference>
<sequence>MTQFTTQLDEHGFLKDHTHWSADIAYVFAKEENIILTEAHWQVIDFLREYYEIHKTAPAIRLLVKSLKEKYGSNIGNSLYLQTLFPVSPAVQAAKIAGLPKPKRCI</sequence>
<protein>
    <recommendedName>
        <fullName evidence="3">Sulfurtransferase</fullName>
        <ecNumber evidence="3">2.8.1.-</ecNumber>
    </recommendedName>
</protein>
<dbReference type="Gene3D" id="3.30.1420.10">
    <property type="match status" value="1"/>
</dbReference>
<dbReference type="EMBL" id="BMJS01000001">
    <property type="protein sequence ID" value="GGF88075.1"/>
    <property type="molecule type" value="Genomic_DNA"/>
</dbReference>
<keyword evidence="6" id="KW-1185">Reference proteome</keyword>